<gene>
    <name evidence="1" type="ORF">CRP01_16015</name>
</gene>
<dbReference type="RefSeq" id="WP_099151076.1">
    <property type="nucleotide sequence ID" value="NZ_PDUD01000021.1"/>
</dbReference>
<accession>A0A2D0NAW2</accession>
<dbReference type="Proteomes" id="UP000223913">
    <property type="component" value="Unassembled WGS sequence"/>
</dbReference>
<name>A0A2D0NAW2_FLAN2</name>
<evidence type="ECO:0000313" key="2">
    <source>
        <dbReference type="Proteomes" id="UP000223913"/>
    </source>
</evidence>
<evidence type="ECO:0000313" key="1">
    <source>
        <dbReference type="EMBL" id="PHN05500.1"/>
    </source>
</evidence>
<dbReference type="AlphaFoldDB" id="A0A2D0NAW2"/>
<dbReference type="EMBL" id="PDUD01000021">
    <property type="protein sequence ID" value="PHN05500.1"/>
    <property type="molecule type" value="Genomic_DNA"/>
</dbReference>
<keyword evidence="2" id="KW-1185">Reference proteome</keyword>
<organism evidence="1 2">
    <name type="scientific">Flavilitoribacter nigricans (strain ATCC 23147 / DSM 23189 / NBRC 102662 / NCIMB 1420 / SS-2)</name>
    <name type="common">Lewinella nigricans</name>
    <dbReference type="NCBI Taxonomy" id="1122177"/>
    <lineage>
        <taxon>Bacteria</taxon>
        <taxon>Pseudomonadati</taxon>
        <taxon>Bacteroidota</taxon>
        <taxon>Saprospiria</taxon>
        <taxon>Saprospirales</taxon>
        <taxon>Lewinellaceae</taxon>
        <taxon>Flavilitoribacter</taxon>
    </lineage>
</organism>
<proteinExistence type="predicted"/>
<sequence length="436" mass="49501">MLKKIVLAVFFAILFFIAFCYLSVSGTKATVSQCVIPEAEDLSAIDFKSHDSVLVAASHLYQGNPFKNVMQGDHYRQAWSQPIKVPVLWLDDPAIDLDVVDVGGGTQTRSLKVEDPEGTLYTLRSVNKDPSKYVPEFLRQLGLENIVIDGISAQHPYGAIVAAALAEDAGVLHTHPRVVFVPQQDRLDTLNTAYGNRLFLLEYETEGERNWTRIPEVDQIVEIDDLVELKMELRERLQIDKPALVRARLLDFLIGDWDRHNKQWGWALKKDSSVLTAIPIAGDRDNAFYKVSGIIPSIITYKSVTPNLRPFEENIDYLEGLVKKMDTYFLLNTDETVFVGEATHLQQILTDEKIEAALRKWPIELYQLDGEAIKQKIIARRNHLIDYAKQFKQLIDSRSFNTEKLSAIDDMELPDALIACFECQTSDLPYKTAFRP</sequence>
<comment type="caution">
    <text evidence="1">The sequence shown here is derived from an EMBL/GenBank/DDBJ whole genome shotgun (WGS) entry which is preliminary data.</text>
</comment>
<dbReference type="OrthoDB" id="333971at2"/>
<protein>
    <submittedName>
        <fullName evidence="1">Uncharacterized protein</fullName>
    </submittedName>
</protein>
<reference evidence="1 2" key="1">
    <citation type="submission" date="2017-10" db="EMBL/GenBank/DDBJ databases">
        <title>The draft genome sequence of Lewinella nigricans NBRC 102662.</title>
        <authorList>
            <person name="Wang K."/>
        </authorList>
    </citation>
    <scope>NUCLEOTIDE SEQUENCE [LARGE SCALE GENOMIC DNA]</scope>
    <source>
        <strain evidence="1 2">NBRC 102662</strain>
    </source>
</reference>